<comment type="catalytic activity">
    <reaction evidence="4">
        <text>Couples ATP hydrolysis with the unwinding of duplex DNA by translocating in the 3'-5' direction.</text>
        <dbReference type="EC" id="5.6.2.4"/>
    </reaction>
</comment>
<comment type="caution">
    <text evidence="7">The sequence shown here is derived from an EMBL/GenBank/DDBJ whole genome shotgun (WGS) entry which is preliminary data.</text>
</comment>
<dbReference type="EMBL" id="JARQWQ010000151">
    <property type="protein sequence ID" value="KAK2548239.1"/>
    <property type="molecule type" value="Genomic_DNA"/>
</dbReference>
<dbReference type="InterPro" id="IPR011545">
    <property type="entry name" value="DEAD/DEAH_box_helicase_dom"/>
</dbReference>
<dbReference type="InterPro" id="IPR014001">
    <property type="entry name" value="Helicase_ATP-bd"/>
</dbReference>
<evidence type="ECO:0000313" key="7">
    <source>
        <dbReference type="EMBL" id="KAK2548239.1"/>
    </source>
</evidence>
<evidence type="ECO:0000256" key="2">
    <source>
        <dbReference type="ARBA" id="ARBA00023125"/>
    </source>
</evidence>
<dbReference type="AlphaFoldDB" id="A0AAD9USD4"/>
<keyword evidence="7" id="KW-0067">ATP-binding</keyword>
<keyword evidence="7" id="KW-0547">Nucleotide-binding</keyword>
<evidence type="ECO:0000256" key="3">
    <source>
        <dbReference type="ARBA" id="ARBA00023235"/>
    </source>
</evidence>
<dbReference type="Proteomes" id="UP001249851">
    <property type="component" value="Unassembled WGS sequence"/>
</dbReference>
<dbReference type="GO" id="GO:0043138">
    <property type="term" value="F:3'-5' DNA helicase activity"/>
    <property type="evidence" value="ECO:0007669"/>
    <property type="project" value="UniProtKB-EC"/>
</dbReference>
<dbReference type="PANTHER" id="PTHR13710">
    <property type="entry name" value="DNA HELICASE RECQ FAMILY MEMBER"/>
    <property type="match status" value="1"/>
</dbReference>
<dbReference type="SUPFAM" id="SSF52540">
    <property type="entry name" value="P-loop containing nucleoside triphosphate hydrolases"/>
    <property type="match status" value="1"/>
</dbReference>
<dbReference type="GO" id="GO:0005737">
    <property type="term" value="C:cytoplasm"/>
    <property type="evidence" value="ECO:0007669"/>
    <property type="project" value="TreeGrafter"/>
</dbReference>
<evidence type="ECO:0000256" key="4">
    <source>
        <dbReference type="ARBA" id="ARBA00034617"/>
    </source>
</evidence>
<dbReference type="InterPro" id="IPR027417">
    <property type="entry name" value="P-loop_NTPase"/>
</dbReference>
<gene>
    <name evidence="7" type="ORF">P5673_031558</name>
</gene>
<evidence type="ECO:0000256" key="1">
    <source>
        <dbReference type="ARBA" id="ARBA00005446"/>
    </source>
</evidence>
<keyword evidence="7" id="KW-0378">Hydrolase</keyword>
<evidence type="ECO:0000259" key="6">
    <source>
        <dbReference type="PROSITE" id="PS51192"/>
    </source>
</evidence>
<dbReference type="Gene3D" id="3.40.50.300">
    <property type="entry name" value="P-loop containing nucleotide triphosphate hydrolases"/>
    <property type="match status" value="1"/>
</dbReference>
<reference evidence="7" key="1">
    <citation type="journal article" date="2023" name="G3 (Bethesda)">
        <title>Whole genome assembly and annotation of the endangered Caribbean coral Acropora cervicornis.</title>
        <authorList>
            <person name="Selwyn J.D."/>
            <person name="Vollmer S.V."/>
        </authorList>
    </citation>
    <scope>NUCLEOTIDE SEQUENCE</scope>
    <source>
        <strain evidence="7">K2</strain>
    </source>
</reference>
<dbReference type="GO" id="GO:0005524">
    <property type="term" value="F:ATP binding"/>
    <property type="evidence" value="ECO:0007669"/>
    <property type="project" value="InterPro"/>
</dbReference>
<dbReference type="EC" id="5.6.2.4" evidence="5"/>
<dbReference type="GO" id="GO:0003677">
    <property type="term" value="F:DNA binding"/>
    <property type="evidence" value="ECO:0007669"/>
    <property type="project" value="UniProtKB-KW"/>
</dbReference>
<keyword evidence="2" id="KW-0238">DNA-binding</keyword>
<comment type="similarity">
    <text evidence="1">Belongs to the helicase family. RecQ subfamily.</text>
</comment>
<dbReference type="PROSITE" id="PS51192">
    <property type="entry name" value="HELICASE_ATP_BIND_1"/>
    <property type="match status" value="1"/>
</dbReference>
<reference evidence="7" key="2">
    <citation type="journal article" date="2023" name="Science">
        <title>Genomic signatures of disease resistance in endangered staghorn corals.</title>
        <authorList>
            <person name="Vollmer S.V."/>
            <person name="Selwyn J.D."/>
            <person name="Despard B.A."/>
            <person name="Roesel C.L."/>
        </authorList>
    </citation>
    <scope>NUCLEOTIDE SEQUENCE</scope>
    <source>
        <strain evidence="7">K2</strain>
    </source>
</reference>
<proteinExistence type="inferred from homology"/>
<evidence type="ECO:0000256" key="5">
    <source>
        <dbReference type="ARBA" id="ARBA00034808"/>
    </source>
</evidence>
<dbReference type="GO" id="GO:0000724">
    <property type="term" value="P:double-strand break repair via homologous recombination"/>
    <property type="evidence" value="ECO:0007669"/>
    <property type="project" value="TreeGrafter"/>
</dbReference>
<dbReference type="GO" id="GO:0005694">
    <property type="term" value="C:chromosome"/>
    <property type="evidence" value="ECO:0007669"/>
    <property type="project" value="TreeGrafter"/>
</dbReference>
<keyword evidence="7" id="KW-0347">Helicase</keyword>
<name>A0AAD9USD4_ACRCE</name>
<keyword evidence="3" id="KW-0413">Isomerase</keyword>
<feature type="domain" description="Helicase ATP-binding" evidence="6">
    <location>
        <begin position="34"/>
        <end position="172"/>
    </location>
</feature>
<keyword evidence="8" id="KW-1185">Reference proteome</keyword>
<dbReference type="PANTHER" id="PTHR13710:SF105">
    <property type="entry name" value="ATP-DEPENDENT DNA HELICASE Q1"/>
    <property type="match status" value="1"/>
</dbReference>
<protein>
    <recommendedName>
        <fullName evidence="5">DNA 3'-5' helicase</fullName>
        <ecNumber evidence="5">5.6.2.4</ecNumber>
    </recommendedName>
</protein>
<organism evidence="7 8">
    <name type="scientific">Acropora cervicornis</name>
    <name type="common">Staghorn coral</name>
    <dbReference type="NCBI Taxonomy" id="6130"/>
    <lineage>
        <taxon>Eukaryota</taxon>
        <taxon>Metazoa</taxon>
        <taxon>Cnidaria</taxon>
        <taxon>Anthozoa</taxon>
        <taxon>Hexacorallia</taxon>
        <taxon>Scleractinia</taxon>
        <taxon>Astrocoeniina</taxon>
        <taxon>Acroporidae</taxon>
        <taxon>Acropora</taxon>
    </lineage>
</organism>
<dbReference type="Pfam" id="PF00270">
    <property type="entry name" value="DEAD"/>
    <property type="match status" value="1"/>
</dbReference>
<dbReference type="GO" id="GO:0009378">
    <property type="term" value="F:four-way junction helicase activity"/>
    <property type="evidence" value="ECO:0007669"/>
    <property type="project" value="TreeGrafter"/>
</dbReference>
<accession>A0AAD9USD4</accession>
<evidence type="ECO:0000313" key="8">
    <source>
        <dbReference type="Proteomes" id="UP001249851"/>
    </source>
</evidence>
<sequence length="172" mass="19550">MVAIDQFHSALDFALEKLAKAELSLKEAQYEALKSVVFKGKDTICILPTGYGKSLIYQLLPNVFDFFLSSEENSSSMIVVSPLNALMQDRINKVRGHLNVRILKDHRYSVGQKVDGSTMTEQLKMVPPQILFSHPEILIENKKVFNDLLKSKIYKDRTKAIVVDEAHLVVEW</sequence>